<dbReference type="VEuPathDB" id="AmoebaDB:NfTy_075960"/>
<reference evidence="2" key="1">
    <citation type="journal article" date="2013" name="J. Eukaryot. Microbiol.">
        <title>The Mitochondrial Genome and a 60-kb Nuclear DNA Segment from Naegleria fowleri, the Causative Agent of Primary Amoebic Meningoencephalitis.</title>
        <authorList>
            <person name="Herman E.K."/>
            <person name="Greninger A.L."/>
            <person name="Visvesvara G.S."/>
            <person name="Marciano-Cabral F."/>
            <person name="Dacks J.B."/>
            <person name="Chiu C.Y."/>
        </authorList>
    </citation>
    <scope>NUCLEOTIDE SEQUENCE</scope>
</reference>
<accession>M1H5V1</accession>
<dbReference type="AlphaFoldDB" id="M1H5V1"/>
<evidence type="ECO:0000256" key="1">
    <source>
        <dbReference type="SAM" id="MobiDB-lite"/>
    </source>
</evidence>
<sequence>MESFFNAFKDQSTNSETTSIPSTVVTIPKTSPTTPKTSHMKVDPDLMFPSTVHCPLHSNASSTATNNIMTCPLTSVSVSSSFAPNNILQQEPPSQVAPPYWDPIMPRFLIPSQTTTSMDNIDFTMLLNDASIIDPSSSYLIFAPNNNNMFNFVIPTMASLESSITSTASSPVSSQQPLSTSVLEGEPKMTKITHHHHGDDTHSLMSSNEEFRQWFTQTAPGQLEMTCKPGFTSNTTHKPRGSTHSVFVNDEITIHLPKFTSQTLYSQFLSNTQIQLRAYLGNDKENGFATNISHLEDVTVVEFSEMLSTNVANSHSHAMSQIRVPIKRDNTSKRGKRKEKIILKDPSIVEKKKKGETAPKKIIFMVIVDNLSGDILYRSDMLWSRSKTKREMDKKKTKPQVGSLKRKEHNNEDDESADYTSEGSNSSAKKSKR</sequence>
<dbReference type="VEuPathDB" id="AmoebaDB:NF0099980"/>
<feature type="region of interest" description="Disordered" evidence="1">
    <location>
        <begin position="386"/>
        <end position="433"/>
    </location>
</feature>
<feature type="compositionally biased region" description="Low complexity" evidence="1">
    <location>
        <begin position="21"/>
        <end position="37"/>
    </location>
</feature>
<name>M1H5V1_NAEFO</name>
<dbReference type="EMBL" id="JX827422">
    <property type="protein sequence ID" value="AGE43962.1"/>
    <property type="molecule type" value="Genomic_DNA"/>
</dbReference>
<proteinExistence type="predicted"/>
<protein>
    <submittedName>
        <fullName evidence="2">Putative Naegleria-specific protein</fullName>
    </submittedName>
</protein>
<evidence type="ECO:0000313" key="2">
    <source>
        <dbReference type="EMBL" id="AGE43962.1"/>
    </source>
</evidence>
<feature type="compositionally biased region" description="Polar residues" evidence="1">
    <location>
        <begin position="9"/>
        <end position="20"/>
    </location>
</feature>
<feature type="region of interest" description="Disordered" evidence="1">
    <location>
        <begin position="1"/>
        <end position="41"/>
    </location>
</feature>
<feature type="compositionally biased region" description="Polar residues" evidence="1">
    <location>
        <begin position="418"/>
        <end position="433"/>
    </location>
</feature>
<dbReference type="VEuPathDB" id="AmoebaDB:FDP41_006884"/>
<organism evidence="2">
    <name type="scientific">Naegleria fowleri</name>
    <name type="common">Brain eating amoeba</name>
    <dbReference type="NCBI Taxonomy" id="5763"/>
    <lineage>
        <taxon>Eukaryota</taxon>
        <taxon>Discoba</taxon>
        <taxon>Heterolobosea</taxon>
        <taxon>Tetramitia</taxon>
        <taxon>Eutetramitia</taxon>
        <taxon>Vahlkampfiidae</taxon>
        <taxon>Naegleria</taxon>
    </lineage>
</organism>